<name>A0A1I7TQN7_9PELO</name>
<dbReference type="Proteomes" id="UP000095282">
    <property type="component" value="Unplaced"/>
</dbReference>
<proteinExistence type="inferred from homology"/>
<evidence type="ECO:0000256" key="5">
    <source>
        <dbReference type="SAM" id="SignalP"/>
    </source>
</evidence>
<dbReference type="PANTHER" id="PTHR21700:SF24">
    <property type="entry name" value="TRANSTHYRETIN-LIKE FAMILY PROTEIN"/>
    <property type="match status" value="1"/>
</dbReference>
<evidence type="ECO:0000313" key="7">
    <source>
        <dbReference type="WBParaSite" id="Csp11.Scaffold629.g10808.t1"/>
    </source>
</evidence>
<comment type="similarity">
    <text evidence="2">Belongs to the nematode transthyretin-like family.</text>
</comment>
<feature type="signal peptide" evidence="5">
    <location>
        <begin position="1"/>
        <end position="26"/>
    </location>
</feature>
<keyword evidence="3" id="KW-0964">Secreted</keyword>
<dbReference type="AlphaFoldDB" id="A0A1I7TQN7"/>
<dbReference type="Gene3D" id="2.60.40.3330">
    <property type="match status" value="1"/>
</dbReference>
<comment type="subcellular location">
    <subcellularLocation>
        <location evidence="1">Secreted</location>
    </subcellularLocation>
</comment>
<feature type="chain" id="PRO_5009307828" evidence="5">
    <location>
        <begin position="27"/>
        <end position="161"/>
    </location>
</feature>
<evidence type="ECO:0000256" key="2">
    <source>
        <dbReference type="ARBA" id="ARBA00010112"/>
    </source>
</evidence>
<evidence type="ECO:0000313" key="6">
    <source>
        <dbReference type="Proteomes" id="UP000095282"/>
    </source>
</evidence>
<evidence type="ECO:0000256" key="1">
    <source>
        <dbReference type="ARBA" id="ARBA00004613"/>
    </source>
</evidence>
<dbReference type="InterPro" id="IPR038479">
    <property type="entry name" value="Transthyretin-like_sf"/>
</dbReference>
<evidence type="ECO:0000256" key="3">
    <source>
        <dbReference type="ARBA" id="ARBA00022525"/>
    </source>
</evidence>
<dbReference type="eggNOG" id="ENOG502SQN1">
    <property type="taxonomic scope" value="Eukaryota"/>
</dbReference>
<dbReference type="PANTHER" id="PTHR21700">
    <property type="entry name" value="TRANSTHYRETIN-LIKE FAMILY PROTEIN-RELATED"/>
    <property type="match status" value="1"/>
</dbReference>
<protein>
    <submittedName>
        <fullName evidence="7">Transthyretin-like family protein</fullName>
    </submittedName>
</protein>
<organism evidence="6 7">
    <name type="scientific">Caenorhabditis tropicalis</name>
    <dbReference type="NCBI Taxonomy" id="1561998"/>
    <lineage>
        <taxon>Eukaryota</taxon>
        <taxon>Metazoa</taxon>
        <taxon>Ecdysozoa</taxon>
        <taxon>Nematoda</taxon>
        <taxon>Chromadorea</taxon>
        <taxon>Rhabditida</taxon>
        <taxon>Rhabditina</taxon>
        <taxon>Rhabditomorpha</taxon>
        <taxon>Rhabditoidea</taxon>
        <taxon>Rhabditidae</taxon>
        <taxon>Peloderinae</taxon>
        <taxon>Caenorhabditis</taxon>
    </lineage>
</organism>
<sequence>MYQRETKNLDMITRLTLIFVVSFVFSQEENNDDVIAKNLLGIGRMQAVAVSGRLICNGRPAANVKLKLYENEILFDRLMEESRTDSNGQFRVSGSKREITSIDPKLNVYHKCNYNGLCYKKFSIKIPKDYVNSGRQAERTYDIGTLNLANQYPGQSTDCIN</sequence>
<keyword evidence="4 5" id="KW-0732">Signal</keyword>
<dbReference type="InterPro" id="IPR001534">
    <property type="entry name" value="Transthyretin-like"/>
</dbReference>
<evidence type="ECO:0000256" key="4">
    <source>
        <dbReference type="ARBA" id="ARBA00022729"/>
    </source>
</evidence>
<dbReference type="GO" id="GO:0005576">
    <property type="term" value="C:extracellular region"/>
    <property type="evidence" value="ECO:0007669"/>
    <property type="project" value="UniProtKB-SubCell"/>
</dbReference>
<accession>A0A1I7TQN7</accession>
<dbReference type="Pfam" id="PF01060">
    <property type="entry name" value="TTR-52"/>
    <property type="match status" value="1"/>
</dbReference>
<dbReference type="WBParaSite" id="Csp11.Scaffold629.g10808.t1">
    <property type="protein sequence ID" value="Csp11.Scaffold629.g10808.t1"/>
    <property type="gene ID" value="Csp11.Scaffold629.g10808"/>
</dbReference>
<dbReference type="GO" id="GO:0009986">
    <property type="term" value="C:cell surface"/>
    <property type="evidence" value="ECO:0007669"/>
    <property type="project" value="InterPro"/>
</dbReference>
<keyword evidence="6" id="KW-1185">Reference proteome</keyword>
<reference evidence="7" key="1">
    <citation type="submission" date="2016-11" db="UniProtKB">
        <authorList>
            <consortium name="WormBaseParasite"/>
        </authorList>
    </citation>
    <scope>IDENTIFICATION</scope>
</reference>